<accession>A0A6H1ZTW5</accession>
<evidence type="ECO:0000313" key="3">
    <source>
        <dbReference type="EMBL" id="QJA88574.1"/>
    </source>
</evidence>
<dbReference type="AlphaFoldDB" id="A0A6H1ZTW5"/>
<sequence>MPWEGKTNSTTEDMSLSVLRTLRSDAKLYDGPNGKPDIGTTTETLFNKVKGILQPMQRFTEDKETTKAGFTNLVFEGMLIAADDYCPSGYFFGCNSAFVGFAVHSNGYFARDKWRPLDGPAGRTMKIYWDGNIICSNRKAHKAHSNLS</sequence>
<dbReference type="EMBL" id="MT142107">
    <property type="protein sequence ID" value="QJA74588.1"/>
    <property type="molecule type" value="Genomic_DNA"/>
</dbReference>
<dbReference type="EMBL" id="MT144231">
    <property type="protein sequence ID" value="QJA51014.1"/>
    <property type="molecule type" value="Genomic_DNA"/>
</dbReference>
<protein>
    <submittedName>
        <fullName evidence="1">Putative capsid protein</fullName>
    </submittedName>
</protein>
<name>A0A6H1ZTW5_9ZZZZ</name>
<evidence type="ECO:0000313" key="2">
    <source>
        <dbReference type="EMBL" id="QJA74588.1"/>
    </source>
</evidence>
<organism evidence="1">
    <name type="scientific">viral metagenome</name>
    <dbReference type="NCBI Taxonomy" id="1070528"/>
    <lineage>
        <taxon>unclassified sequences</taxon>
        <taxon>metagenomes</taxon>
        <taxon>organismal metagenomes</taxon>
    </lineage>
</organism>
<gene>
    <name evidence="2" type="ORF">MM415A01966_0008</name>
    <name evidence="3" type="ORF">MM415B02734_0004</name>
    <name evidence="1" type="ORF">TM448A01949_0010</name>
</gene>
<reference evidence="1" key="1">
    <citation type="submission" date="2020-03" db="EMBL/GenBank/DDBJ databases">
        <title>The deep terrestrial virosphere.</title>
        <authorList>
            <person name="Holmfeldt K."/>
            <person name="Nilsson E."/>
            <person name="Simone D."/>
            <person name="Lopez-Fernandez M."/>
            <person name="Wu X."/>
            <person name="de Brujin I."/>
            <person name="Lundin D."/>
            <person name="Andersson A."/>
            <person name="Bertilsson S."/>
            <person name="Dopson M."/>
        </authorList>
    </citation>
    <scope>NUCLEOTIDE SEQUENCE</scope>
    <source>
        <strain evidence="2">MM415A01966</strain>
        <strain evidence="3">MM415B02734</strain>
        <strain evidence="1">TM448A01949</strain>
    </source>
</reference>
<evidence type="ECO:0000313" key="1">
    <source>
        <dbReference type="EMBL" id="QJA51014.1"/>
    </source>
</evidence>
<proteinExistence type="predicted"/>
<dbReference type="EMBL" id="MT142789">
    <property type="protein sequence ID" value="QJA88574.1"/>
    <property type="molecule type" value="Genomic_DNA"/>
</dbReference>